<dbReference type="KEGG" id="mid:MIP_01522"/>
<organism evidence="1 2">
    <name type="scientific">Mycobacterium indicus pranii (strain DSM 45239 / MTCC 9506)</name>
    <dbReference type="NCBI Taxonomy" id="1232724"/>
    <lineage>
        <taxon>Bacteria</taxon>
        <taxon>Bacillati</taxon>
        <taxon>Actinomycetota</taxon>
        <taxon>Actinomycetes</taxon>
        <taxon>Mycobacteriales</taxon>
        <taxon>Mycobacteriaceae</taxon>
        <taxon>Mycobacterium</taxon>
        <taxon>Mycobacterium avium complex (MAC)</taxon>
    </lineage>
</organism>
<dbReference type="Proteomes" id="UP000007329">
    <property type="component" value="Chromosome"/>
</dbReference>
<dbReference type="AlphaFoldDB" id="J9W7G9"/>
<dbReference type="EMBL" id="CP002275">
    <property type="protein sequence ID" value="AFS13049.1"/>
    <property type="molecule type" value="Genomic_DNA"/>
</dbReference>
<reference evidence="1 2" key="1">
    <citation type="journal article" date="2007" name="PLoS ONE">
        <title>Molecular analysis of a leprosy immunotherapeutic bacillus provides insights into Mycobacterium evolution.</title>
        <authorList>
            <person name="Ahmed N."/>
            <person name="Saini V."/>
            <person name="Raghuvanshi S."/>
            <person name="Khurana J.P."/>
            <person name="Tyagi A.K."/>
            <person name="Tyagi A.K."/>
            <person name="Hasnain S.E."/>
        </authorList>
    </citation>
    <scope>NUCLEOTIDE SEQUENCE [LARGE SCALE GENOMIC DNA]</scope>
    <source>
        <strain evidence="1">MTCC 9506</strain>
    </source>
</reference>
<dbReference type="HOGENOM" id="CLU_3137893_0_0_11"/>
<proteinExistence type="predicted"/>
<gene>
    <name evidence="1" type="ORF">MIP_01522</name>
</gene>
<evidence type="ECO:0000313" key="1">
    <source>
        <dbReference type="EMBL" id="AFS13049.1"/>
    </source>
</evidence>
<protein>
    <submittedName>
        <fullName evidence="1">Uncharacterized protein</fullName>
    </submittedName>
</protein>
<dbReference type="PATRIC" id="fig|1232724.3.peg.1076"/>
<name>J9W7G9_MYCIP</name>
<evidence type="ECO:0000313" key="2">
    <source>
        <dbReference type="Proteomes" id="UP000007329"/>
    </source>
</evidence>
<reference evidence="1 2" key="2">
    <citation type="journal article" date="2012" name="Nucleic Acids Res.">
        <title>Massive gene acquisitions in Mycobacterium indicus pranii provide a perspective on mycobacterial evolution.</title>
        <authorList>
            <person name="Saini V."/>
            <person name="Raghuvanshi S."/>
            <person name="Khurana J.P."/>
            <person name="Ahmed N."/>
            <person name="Hasnain S.E."/>
            <person name="Tyagi A.K."/>
            <person name="Tyagi A.K."/>
        </authorList>
    </citation>
    <scope>NUCLEOTIDE SEQUENCE [LARGE SCALE GENOMIC DNA]</scope>
    <source>
        <strain evidence="2">DSM 45239 / MTCC 9506</strain>
    </source>
</reference>
<sequence>MRLCLASVAREQTRQDSWRAIEIIANTHNRRVESYLQRRRHRPWRNRGS</sequence>
<accession>J9W7G9</accession>